<geneLocation type="plasmid" evidence="2 3">
    <name>pdjl-6-2</name>
</geneLocation>
<keyword evidence="2" id="KW-0067">ATP-binding</keyword>
<dbReference type="AlphaFoldDB" id="A0AB38RN40"/>
<accession>A0AB38RN40</accession>
<evidence type="ECO:0000313" key="2">
    <source>
        <dbReference type="EMBL" id="UPU46258.1"/>
    </source>
</evidence>
<dbReference type="PANTHER" id="PTHR43581:SF2">
    <property type="entry name" value="EXCINUCLEASE ATPASE SUBUNIT"/>
    <property type="match status" value="1"/>
</dbReference>
<dbReference type="InterPro" id="IPR027417">
    <property type="entry name" value="P-loop_NTPase"/>
</dbReference>
<dbReference type="GO" id="GO:0005524">
    <property type="term" value="F:ATP binding"/>
    <property type="evidence" value="ECO:0007669"/>
    <property type="project" value="UniProtKB-KW"/>
</dbReference>
<dbReference type="InterPro" id="IPR003593">
    <property type="entry name" value="AAA+_ATPase"/>
</dbReference>
<reference evidence="3" key="1">
    <citation type="journal article" date="2022" name="Environ. Microbiol.">
        <title>Functional analysis, diversity, and distribution of carbendazim hydrolases MheI and CbmA, responsible for the initial step in carbendazim degradation.</title>
        <authorList>
            <person name="Zhang M."/>
            <person name="Bai X."/>
            <person name="Li Q."/>
            <person name="Zhang L."/>
            <person name="Zhu Q."/>
            <person name="Gao S."/>
            <person name="Ke Z."/>
            <person name="Jiang M."/>
            <person name="Hu J."/>
            <person name="Qiu J."/>
            <person name="Hong Q."/>
        </authorList>
    </citation>
    <scope>NUCLEOTIDE SEQUENCE [LARGE SCALE GENOMIC DNA]</scope>
    <source>
        <strain evidence="3">djl-6</strain>
    </source>
</reference>
<gene>
    <name evidence="2" type="ORF">M0639_30375</name>
</gene>
<proteinExistence type="predicted"/>
<dbReference type="RefSeq" id="WP_190287616.1">
    <property type="nucleotide sequence ID" value="NZ_CP096565.1"/>
</dbReference>
<organism evidence="2 3">
    <name type="scientific">Rhodococcus qingshengii JCM 15477</name>
    <dbReference type="NCBI Taxonomy" id="1303681"/>
    <lineage>
        <taxon>Bacteria</taxon>
        <taxon>Bacillati</taxon>
        <taxon>Actinomycetota</taxon>
        <taxon>Actinomycetes</taxon>
        <taxon>Mycobacteriales</taxon>
        <taxon>Nocardiaceae</taxon>
        <taxon>Rhodococcus</taxon>
        <taxon>Rhodococcus erythropolis group</taxon>
    </lineage>
</organism>
<evidence type="ECO:0000259" key="1">
    <source>
        <dbReference type="SMART" id="SM00382"/>
    </source>
</evidence>
<keyword evidence="2" id="KW-0547">Nucleotide-binding</keyword>
<dbReference type="Proteomes" id="UP000831484">
    <property type="component" value="Plasmid pdjl-6-2"/>
</dbReference>
<dbReference type="Gene3D" id="3.40.50.300">
    <property type="entry name" value="P-loop containing nucleotide triphosphate hydrolases"/>
    <property type="match status" value="1"/>
</dbReference>
<dbReference type="PANTHER" id="PTHR43581">
    <property type="entry name" value="ATP/GTP PHOSPHATASE"/>
    <property type="match status" value="1"/>
</dbReference>
<dbReference type="Pfam" id="PF13304">
    <property type="entry name" value="AAA_21"/>
    <property type="match status" value="1"/>
</dbReference>
<protein>
    <submittedName>
        <fullName evidence="2">ATP-binding protein</fullName>
    </submittedName>
</protein>
<keyword evidence="2" id="KW-0614">Plasmid</keyword>
<keyword evidence="3" id="KW-1185">Reference proteome</keyword>
<sequence>MWLWEDNWDDFGFKTMYSASLRTSGSDEDFKLGNVKILQRNQEGSRPKLSPLFENLNDDFCSIGQSIEYYEQLMKIPRDLRHSYLVALRDAAYDPVIEEAFEGQAGWNTSLLRFGEAVNNLKAGRELLHGNKLSTDRMSFQFEWRREGSTSLLPFEFDDSRDLPGRSNVLIGYNGVGKTTLLADLALAASSGRGDAGSNKSEISGTDTTFGAVVAISYSAFDTFKTPESILGVGDKNSNSASNVAFGYVYCGLRRQTSMENENFELKSIDEIQSEFMEALNAIGRLETREYLISAFQALAREPSFGQAGIDLTKLGDGINQIEAIAAFEELSTGHKIVLNIVTQLATRLRTRSLVLIDEPETHLHPPLVAALLRAIQLLLAESNSFAIIATHSPVVVQEMPSQFVRILERDGGPATLRQPEIETFAENIGSITRHVFSLDNSATDYQGTLRMLAKNHTEEEISEMFENGLSVQGRALVANYRNLQ</sequence>
<name>A0AB38RN40_RHOSG</name>
<evidence type="ECO:0000313" key="3">
    <source>
        <dbReference type="Proteomes" id="UP000831484"/>
    </source>
</evidence>
<feature type="domain" description="AAA+ ATPase" evidence="1">
    <location>
        <begin position="164"/>
        <end position="413"/>
    </location>
</feature>
<dbReference type="SUPFAM" id="SSF52540">
    <property type="entry name" value="P-loop containing nucleoside triphosphate hydrolases"/>
    <property type="match status" value="1"/>
</dbReference>
<dbReference type="GO" id="GO:0016887">
    <property type="term" value="F:ATP hydrolysis activity"/>
    <property type="evidence" value="ECO:0007669"/>
    <property type="project" value="InterPro"/>
</dbReference>
<dbReference type="InterPro" id="IPR051396">
    <property type="entry name" value="Bact_Antivir_Def_Nuclease"/>
</dbReference>
<dbReference type="EMBL" id="CP096565">
    <property type="protein sequence ID" value="UPU46258.1"/>
    <property type="molecule type" value="Genomic_DNA"/>
</dbReference>
<dbReference type="SMART" id="SM00382">
    <property type="entry name" value="AAA"/>
    <property type="match status" value="1"/>
</dbReference>
<dbReference type="InterPro" id="IPR003959">
    <property type="entry name" value="ATPase_AAA_core"/>
</dbReference>